<evidence type="ECO:0000259" key="10">
    <source>
        <dbReference type="Pfam" id="PF05347"/>
    </source>
</evidence>
<evidence type="ECO:0000256" key="7">
    <source>
        <dbReference type="ARBA" id="ARBA00023128"/>
    </source>
</evidence>
<evidence type="ECO:0000256" key="5">
    <source>
        <dbReference type="ARBA" id="ARBA00022792"/>
    </source>
</evidence>
<name>A0A9P5N760_9AGAM</name>
<keyword evidence="5" id="KW-0999">Mitochondrion inner membrane</keyword>
<keyword evidence="4" id="KW-0679">Respiratory chain</keyword>
<dbReference type="Proteomes" id="UP000759537">
    <property type="component" value="Unassembled WGS sequence"/>
</dbReference>
<evidence type="ECO:0000256" key="4">
    <source>
        <dbReference type="ARBA" id="ARBA00022660"/>
    </source>
</evidence>
<reference evidence="11" key="1">
    <citation type="submission" date="2019-10" db="EMBL/GenBank/DDBJ databases">
        <authorList>
            <consortium name="DOE Joint Genome Institute"/>
            <person name="Kuo A."/>
            <person name="Miyauchi S."/>
            <person name="Kiss E."/>
            <person name="Drula E."/>
            <person name="Kohler A."/>
            <person name="Sanchez-Garcia M."/>
            <person name="Andreopoulos B."/>
            <person name="Barry K.W."/>
            <person name="Bonito G."/>
            <person name="Buee M."/>
            <person name="Carver A."/>
            <person name="Chen C."/>
            <person name="Cichocki N."/>
            <person name="Clum A."/>
            <person name="Culley D."/>
            <person name="Crous P.W."/>
            <person name="Fauchery L."/>
            <person name="Girlanda M."/>
            <person name="Hayes R."/>
            <person name="Keri Z."/>
            <person name="LaButti K."/>
            <person name="Lipzen A."/>
            <person name="Lombard V."/>
            <person name="Magnuson J."/>
            <person name="Maillard F."/>
            <person name="Morin E."/>
            <person name="Murat C."/>
            <person name="Nolan M."/>
            <person name="Ohm R."/>
            <person name="Pangilinan J."/>
            <person name="Pereira M."/>
            <person name="Perotto S."/>
            <person name="Peter M."/>
            <person name="Riley R."/>
            <person name="Sitrit Y."/>
            <person name="Stielow B."/>
            <person name="Szollosi G."/>
            <person name="Zifcakova L."/>
            <person name="Stursova M."/>
            <person name="Spatafora J.W."/>
            <person name="Tedersoo L."/>
            <person name="Vaario L.-M."/>
            <person name="Yamada A."/>
            <person name="Yan M."/>
            <person name="Wang P."/>
            <person name="Xu J."/>
            <person name="Bruns T."/>
            <person name="Baldrian P."/>
            <person name="Vilgalys R."/>
            <person name="Henrissat B."/>
            <person name="Grigoriev I.V."/>
            <person name="Hibbett D."/>
            <person name="Nagy L.G."/>
            <person name="Martin F.M."/>
        </authorList>
    </citation>
    <scope>NUCLEOTIDE SEQUENCE</scope>
    <source>
        <strain evidence="11">Prilba</strain>
    </source>
</reference>
<feature type="domain" description="Complex 1 LYR protein" evidence="10">
    <location>
        <begin position="23"/>
        <end position="82"/>
    </location>
</feature>
<keyword evidence="8" id="KW-0472">Membrane</keyword>
<dbReference type="GO" id="GO:0045271">
    <property type="term" value="C:respiratory chain complex I"/>
    <property type="evidence" value="ECO:0007669"/>
    <property type="project" value="InterPro"/>
</dbReference>
<evidence type="ECO:0000256" key="8">
    <source>
        <dbReference type="ARBA" id="ARBA00023136"/>
    </source>
</evidence>
<evidence type="ECO:0000256" key="1">
    <source>
        <dbReference type="ARBA" id="ARBA00004443"/>
    </source>
</evidence>
<comment type="caution">
    <text evidence="11">The sequence shown here is derived from an EMBL/GenBank/DDBJ whole genome shotgun (WGS) entry which is preliminary data.</text>
</comment>
<dbReference type="Pfam" id="PF05347">
    <property type="entry name" value="Complex1_LYR"/>
    <property type="match status" value="1"/>
</dbReference>
<keyword evidence="6" id="KW-0249">Electron transport</keyword>
<dbReference type="AlphaFoldDB" id="A0A9P5N760"/>
<accession>A0A9P5N760</accession>
<evidence type="ECO:0000256" key="9">
    <source>
        <dbReference type="SAM" id="MobiDB-lite"/>
    </source>
</evidence>
<evidence type="ECO:0000256" key="6">
    <source>
        <dbReference type="ARBA" id="ARBA00022982"/>
    </source>
</evidence>
<dbReference type="GO" id="GO:0005743">
    <property type="term" value="C:mitochondrial inner membrane"/>
    <property type="evidence" value="ECO:0007669"/>
    <property type="project" value="UniProtKB-SubCell"/>
</dbReference>
<dbReference type="EMBL" id="WHVB01000001">
    <property type="protein sequence ID" value="KAF8487419.1"/>
    <property type="molecule type" value="Genomic_DNA"/>
</dbReference>
<sequence>MTTIPTRLARAATSSTSSVHQRKRVLDLYREWMRGAPEICTLYSLDVPPSAVRAVIRHRFEKNRYVSDAKLIDILIHKSRQDYQEAVNFWKQEPHVLGPLLSNRDRPHRTFMQKFLEGGLSVIPALSPHHVMTHSDPVGRDEDTVLPASPNV</sequence>
<feature type="region of interest" description="Disordered" evidence="9">
    <location>
        <begin position="133"/>
        <end position="152"/>
    </location>
</feature>
<dbReference type="InterPro" id="IPR008011">
    <property type="entry name" value="Complex1_LYR_dom"/>
</dbReference>
<evidence type="ECO:0000313" key="11">
    <source>
        <dbReference type="EMBL" id="KAF8487419.1"/>
    </source>
</evidence>
<evidence type="ECO:0000256" key="2">
    <source>
        <dbReference type="ARBA" id="ARBA00009508"/>
    </source>
</evidence>
<evidence type="ECO:0000256" key="3">
    <source>
        <dbReference type="ARBA" id="ARBA00022448"/>
    </source>
</evidence>
<comment type="similarity">
    <text evidence="2">Belongs to the complex I LYR family.</text>
</comment>
<keyword evidence="7" id="KW-0496">Mitochondrion</keyword>
<organism evidence="11 12">
    <name type="scientific">Russula ochroleuca</name>
    <dbReference type="NCBI Taxonomy" id="152965"/>
    <lineage>
        <taxon>Eukaryota</taxon>
        <taxon>Fungi</taxon>
        <taxon>Dikarya</taxon>
        <taxon>Basidiomycota</taxon>
        <taxon>Agaricomycotina</taxon>
        <taxon>Agaricomycetes</taxon>
        <taxon>Russulales</taxon>
        <taxon>Russulaceae</taxon>
        <taxon>Russula</taxon>
    </lineage>
</organism>
<proteinExistence type="inferred from homology"/>
<evidence type="ECO:0000313" key="12">
    <source>
        <dbReference type="Proteomes" id="UP000759537"/>
    </source>
</evidence>
<dbReference type="GO" id="GO:0006979">
    <property type="term" value="P:response to oxidative stress"/>
    <property type="evidence" value="ECO:0007669"/>
    <property type="project" value="TreeGrafter"/>
</dbReference>
<keyword evidence="12" id="KW-1185">Reference proteome</keyword>
<keyword evidence="3" id="KW-0813">Transport</keyword>
<dbReference type="InterPro" id="IPR045299">
    <property type="entry name" value="Complex1_LYR_NDUFA6_LYRM6"/>
</dbReference>
<dbReference type="InterPro" id="IPR016488">
    <property type="entry name" value="NADH_Ub_cplx-1_asu_su-6"/>
</dbReference>
<dbReference type="OrthoDB" id="14535at2759"/>
<dbReference type="CDD" id="cd20266">
    <property type="entry name" value="Complex1_LYR_NDUFA6_LYRM6"/>
    <property type="match status" value="1"/>
</dbReference>
<comment type="subcellular location">
    <subcellularLocation>
        <location evidence="1">Mitochondrion inner membrane</location>
        <topology evidence="1">Peripheral membrane protein</topology>
        <orientation evidence="1">Matrix side</orientation>
    </subcellularLocation>
</comment>
<reference evidence="11" key="2">
    <citation type="journal article" date="2020" name="Nat. Commun.">
        <title>Large-scale genome sequencing of mycorrhizal fungi provides insights into the early evolution of symbiotic traits.</title>
        <authorList>
            <person name="Miyauchi S."/>
            <person name="Kiss E."/>
            <person name="Kuo A."/>
            <person name="Drula E."/>
            <person name="Kohler A."/>
            <person name="Sanchez-Garcia M."/>
            <person name="Morin E."/>
            <person name="Andreopoulos B."/>
            <person name="Barry K.W."/>
            <person name="Bonito G."/>
            <person name="Buee M."/>
            <person name="Carver A."/>
            <person name="Chen C."/>
            <person name="Cichocki N."/>
            <person name="Clum A."/>
            <person name="Culley D."/>
            <person name="Crous P.W."/>
            <person name="Fauchery L."/>
            <person name="Girlanda M."/>
            <person name="Hayes R.D."/>
            <person name="Keri Z."/>
            <person name="LaButti K."/>
            <person name="Lipzen A."/>
            <person name="Lombard V."/>
            <person name="Magnuson J."/>
            <person name="Maillard F."/>
            <person name="Murat C."/>
            <person name="Nolan M."/>
            <person name="Ohm R.A."/>
            <person name="Pangilinan J."/>
            <person name="Pereira M.F."/>
            <person name="Perotto S."/>
            <person name="Peter M."/>
            <person name="Pfister S."/>
            <person name="Riley R."/>
            <person name="Sitrit Y."/>
            <person name="Stielow J.B."/>
            <person name="Szollosi G."/>
            <person name="Zifcakova L."/>
            <person name="Stursova M."/>
            <person name="Spatafora J.W."/>
            <person name="Tedersoo L."/>
            <person name="Vaario L.M."/>
            <person name="Yamada A."/>
            <person name="Yan M."/>
            <person name="Wang P."/>
            <person name="Xu J."/>
            <person name="Bruns T."/>
            <person name="Baldrian P."/>
            <person name="Vilgalys R."/>
            <person name="Dunand C."/>
            <person name="Henrissat B."/>
            <person name="Grigoriev I.V."/>
            <person name="Hibbett D."/>
            <person name="Nagy L.G."/>
            <person name="Martin F.M."/>
        </authorList>
    </citation>
    <scope>NUCLEOTIDE SEQUENCE</scope>
    <source>
        <strain evidence="11">Prilba</strain>
    </source>
</reference>
<gene>
    <name evidence="11" type="ORF">DFH94DRAFT_706105</name>
</gene>
<dbReference type="PANTHER" id="PTHR12964">
    <property type="entry name" value="NADH-UBIQUINONE OXIDOREDUCTASE B14 SUBUNIT"/>
    <property type="match status" value="1"/>
</dbReference>
<protein>
    <recommendedName>
        <fullName evidence="10">Complex 1 LYR protein domain-containing protein</fullName>
    </recommendedName>
</protein>
<dbReference type="PANTHER" id="PTHR12964:SF0">
    <property type="entry name" value="NADH DEHYDROGENASE [UBIQUINONE] 1 ALPHA SUBCOMPLEX SUBUNIT 6"/>
    <property type="match status" value="1"/>
</dbReference>